<dbReference type="EMBL" id="JABSTU010000007">
    <property type="protein sequence ID" value="KAH8025481.1"/>
    <property type="molecule type" value="Genomic_DNA"/>
</dbReference>
<evidence type="ECO:0000313" key="2">
    <source>
        <dbReference type="EMBL" id="KAH8025481.1"/>
    </source>
</evidence>
<evidence type="ECO:0008006" key="4">
    <source>
        <dbReference type="Google" id="ProtNLM"/>
    </source>
</evidence>
<reference evidence="2" key="2">
    <citation type="submission" date="2021-09" db="EMBL/GenBank/DDBJ databases">
        <authorList>
            <person name="Jia N."/>
            <person name="Wang J."/>
            <person name="Shi W."/>
            <person name="Du L."/>
            <person name="Sun Y."/>
            <person name="Zhan W."/>
            <person name="Jiang J."/>
            <person name="Wang Q."/>
            <person name="Zhang B."/>
            <person name="Ji P."/>
            <person name="Sakyi L.B."/>
            <person name="Cui X."/>
            <person name="Yuan T."/>
            <person name="Jiang B."/>
            <person name="Yang W."/>
            <person name="Lam T.T.-Y."/>
            <person name="Chang Q."/>
            <person name="Ding S."/>
            <person name="Wang X."/>
            <person name="Zhu J."/>
            <person name="Ruan X."/>
            <person name="Zhao L."/>
            <person name="Wei J."/>
            <person name="Que T."/>
            <person name="Du C."/>
            <person name="Cheng J."/>
            <person name="Dai P."/>
            <person name="Han X."/>
            <person name="Huang E."/>
            <person name="Gao Y."/>
            <person name="Liu J."/>
            <person name="Shao H."/>
            <person name="Ye R."/>
            <person name="Li L."/>
            <person name="Wei W."/>
            <person name="Wang X."/>
            <person name="Wang C."/>
            <person name="Huo Q."/>
            <person name="Li W."/>
            <person name="Guo W."/>
            <person name="Chen H."/>
            <person name="Chen S."/>
            <person name="Zhou L."/>
            <person name="Zhou L."/>
            <person name="Ni X."/>
            <person name="Tian J."/>
            <person name="Zhou Y."/>
            <person name="Sheng Y."/>
            <person name="Liu T."/>
            <person name="Pan Y."/>
            <person name="Xia L."/>
            <person name="Li J."/>
            <person name="Zhao F."/>
            <person name="Cao W."/>
        </authorList>
    </citation>
    <scope>NUCLEOTIDE SEQUENCE</scope>
    <source>
        <strain evidence="2">Rmic-2018</strain>
        <tissue evidence="2">Larvae</tissue>
    </source>
</reference>
<dbReference type="AlphaFoldDB" id="A0A9J6DU55"/>
<dbReference type="Proteomes" id="UP000821866">
    <property type="component" value="Unassembled WGS sequence"/>
</dbReference>
<evidence type="ECO:0000313" key="3">
    <source>
        <dbReference type="Proteomes" id="UP000821866"/>
    </source>
</evidence>
<sequence>MFSHTSQRSAGECDRRLSSVECLRLPSQAAVYLPMSPFPPVSDDDYLAAPLIDLTLSRNIILLHTIVRIIDNKALLPVLIFSLSTLVLIQGKVTATTRESQRLMRERSSELPLRYTGWSTLCGAHPSRSSGFIRLQQLITATELGDHRPSQLLRRMRQLLGGPSAPQEEKQSRELFLQRLQQSMVPVLVAAGDVPLDTLAEMADRVADYSRAHSLNAVTTPPPATAAEPALASIENRLDALVRRLDDFVPAHRQPDLRPSKTTYAMSSTLPAIHHHHQSNGTLRQHQENGPQAPVGETKTKQPLEDARVKPLIWFADHMGSHAYPLDRNASEVAHPKARARGVTRRVRRVDCPRRSGDKQLPSRPIVKYISTMVSSGNGLRYPIPECNK</sequence>
<feature type="compositionally biased region" description="Polar residues" evidence="1">
    <location>
        <begin position="279"/>
        <end position="290"/>
    </location>
</feature>
<name>A0A9J6DU55_RHIMP</name>
<organism evidence="2 3">
    <name type="scientific">Rhipicephalus microplus</name>
    <name type="common">Cattle tick</name>
    <name type="synonym">Boophilus microplus</name>
    <dbReference type="NCBI Taxonomy" id="6941"/>
    <lineage>
        <taxon>Eukaryota</taxon>
        <taxon>Metazoa</taxon>
        <taxon>Ecdysozoa</taxon>
        <taxon>Arthropoda</taxon>
        <taxon>Chelicerata</taxon>
        <taxon>Arachnida</taxon>
        <taxon>Acari</taxon>
        <taxon>Parasitiformes</taxon>
        <taxon>Ixodida</taxon>
        <taxon>Ixodoidea</taxon>
        <taxon>Ixodidae</taxon>
        <taxon>Rhipicephalinae</taxon>
        <taxon>Rhipicephalus</taxon>
        <taxon>Boophilus</taxon>
    </lineage>
</organism>
<evidence type="ECO:0000256" key="1">
    <source>
        <dbReference type="SAM" id="MobiDB-lite"/>
    </source>
</evidence>
<protein>
    <recommendedName>
        <fullName evidence="4">Tick transposon</fullName>
    </recommendedName>
</protein>
<comment type="caution">
    <text evidence="2">The sequence shown here is derived from an EMBL/GenBank/DDBJ whole genome shotgun (WGS) entry which is preliminary data.</text>
</comment>
<feature type="region of interest" description="Disordered" evidence="1">
    <location>
        <begin position="277"/>
        <end position="300"/>
    </location>
</feature>
<keyword evidence="3" id="KW-1185">Reference proteome</keyword>
<gene>
    <name evidence="2" type="ORF">HPB51_008396</name>
</gene>
<accession>A0A9J6DU55</accession>
<dbReference type="VEuPathDB" id="VectorBase:LOC119168333"/>
<proteinExistence type="predicted"/>
<reference evidence="2" key="1">
    <citation type="journal article" date="2020" name="Cell">
        <title>Large-Scale Comparative Analyses of Tick Genomes Elucidate Their Genetic Diversity and Vector Capacities.</title>
        <authorList>
            <consortium name="Tick Genome and Microbiome Consortium (TIGMIC)"/>
            <person name="Jia N."/>
            <person name="Wang J."/>
            <person name="Shi W."/>
            <person name="Du L."/>
            <person name="Sun Y."/>
            <person name="Zhan W."/>
            <person name="Jiang J.F."/>
            <person name="Wang Q."/>
            <person name="Zhang B."/>
            <person name="Ji P."/>
            <person name="Bell-Sakyi L."/>
            <person name="Cui X.M."/>
            <person name="Yuan T.T."/>
            <person name="Jiang B.G."/>
            <person name="Yang W.F."/>
            <person name="Lam T.T."/>
            <person name="Chang Q.C."/>
            <person name="Ding S.J."/>
            <person name="Wang X.J."/>
            <person name="Zhu J.G."/>
            <person name="Ruan X.D."/>
            <person name="Zhao L."/>
            <person name="Wei J.T."/>
            <person name="Ye R.Z."/>
            <person name="Que T.C."/>
            <person name="Du C.H."/>
            <person name="Zhou Y.H."/>
            <person name="Cheng J.X."/>
            <person name="Dai P.F."/>
            <person name="Guo W.B."/>
            <person name="Han X.H."/>
            <person name="Huang E.J."/>
            <person name="Li L.F."/>
            <person name="Wei W."/>
            <person name="Gao Y.C."/>
            <person name="Liu J.Z."/>
            <person name="Shao H.Z."/>
            <person name="Wang X."/>
            <person name="Wang C.C."/>
            <person name="Yang T.C."/>
            <person name="Huo Q.B."/>
            <person name="Li W."/>
            <person name="Chen H.Y."/>
            <person name="Chen S.E."/>
            <person name="Zhou L.G."/>
            <person name="Ni X.B."/>
            <person name="Tian J.H."/>
            <person name="Sheng Y."/>
            <person name="Liu T."/>
            <person name="Pan Y.S."/>
            <person name="Xia L.Y."/>
            <person name="Li J."/>
            <person name="Zhao F."/>
            <person name="Cao W.C."/>
        </authorList>
    </citation>
    <scope>NUCLEOTIDE SEQUENCE</scope>
    <source>
        <strain evidence="2">Rmic-2018</strain>
    </source>
</reference>
<dbReference type="PANTHER" id="PTHR33327">
    <property type="entry name" value="ENDONUCLEASE"/>
    <property type="match status" value="1"/>
</dbReference>
<dbReference type="PANTHER" id="PTHR33327:SF3">
    <property type="entry name" value="RNA-DIRECTED DNA POLYMERASE"/>
    <property type="match status" value="1"/>
</dbReference>